<feature type="transmembrane region" description="Helical" evidence="7">
    <location>
        <begin position="155"/>
        <end position="187"/>
    </location>
</feature>
<protein>
    <recommendedName>
        <fullName evidence="7">TRAP transporter large permease protein</fullName>
    </recommendedName>
</protein>
<gene>
    <name evidence="9" type="ORF">GCM10011335_20760</name>
</gene>
<feature type="transmembrane region" description="Helical" evidence="7">
    <location>
        <begin position="333"/>
        <end position="351"/>
    </location>
</feature>
<organism evidence="9 10">
    <name type="scientific">Aureimonas glaciei</name>
    <dbReference type="NCBI Taxonomy" id="1776957"/>
    <lineage>
        <taxon>Bacteria</taxon>
        <taxon>Pseudomonadati</taxon>
        <taxon>Pseudomonadota</taxon>
        <taxon>Alphaproteobacteria</taxon>
        <taxon>Hyphomicrobiales</taxon>
        <taxon>Aurantimonadaceae</taxon>
        <taxon>Aureimonas</taxon>
    </lineage>
</organism>
<feature type="transmembrane region" description="Helical" evidence="7">
    <location>
        <begin position="6"/>
        <end position="34"/>
    </location>
</feature>
<evidence type="ECO:0000256" key="5">
    <source>
        <dbReference type="ARBA" id="ARBA00022989"/>
    </source>
</evidence>
<dbReference type="Proteomes" id="UP000613160">
    <property type="component" value="Unassembled WGS sequence"/>
</dbReference>
<evidence type="ECO:0000256" key="6">
    <source>
        <dbReference type="ARBA" id="ARBA00023136"/>
    </source>
</evidence>
<evidence type="ECO:0000256" key="3">
    <source>
        <dbReference type="ARBA" id="ARBA00022519"/>
    </source>
</evidence>
<feature type="transmembrane region" description="Helical" evidence="7">
    <location>
        <begin position="88"/>
        <end position="121"/>
    </location>
</feature>
<reference evidence="9" key="1">
    <citation type="journal article" date="2014" name="Int. J. Syst. Evol. Microbiol.">
        <title>Complete genome sequence of Corynebacterium casei LMG S-19264T (=DSM 44701T), isolated from a smear-ripened cheese.</title>
        <authorList>
            <consortium name="US DOE Joint Genome Institute (JGI-PGF)"/>
            <person name="Walter F."/>
            <person name="Albersmeier A."/>
            <person name="Kalinowski J."/>
            <person name="Ruckert C."/>
        </authorList>
    </citation>
    <scope>NUCLEOTIDE SEQUENCE</scope>
    <source>
        <strain evidence="9">CGMCC 1.15493</strain>
    </source>
</reference>
<evidence type="ECO:0000256" key="1">
    <source>
        <dbReference type="ARBA" id="ARBA00004429"/>
    </source>
</evidence>
<comment type="similarity">
    <text evidence="7">Belongs to the TRAP transporter large permease family.</text>
</comment>
<keyword evidence="5 7" id="KW-1133">Transmembrane helix</keyword>
<reference evidence="9" key="2">
    <citation type="submission" date="2020-09" db="EMBL/GenBank/DDBJ databases">
        <authorList>
            <person name="Sun Q."/>
            <person name="Zhou Y."/>
        </authorList>
    </citation>
    <scope>NUCLEOTIDE SEQUENCE</scope>
    <source>
        <strain evidence="9">CGMCC 1.15493</strain>
    </source>
</reference>
<evidence type="ECO:0000256" key="7">
    <source>
        <dbReference type="RuleBase" id="RU369079"/>
    </source>
</evidence>
<keyword evidence="6 7" id="KW-0472">Membrane</keyword>
<dbReference type="NCBIfam" id="TIGR00786">
    <property type="entry name" value="dctM"/>
    <property type="match status" value="1"/>
</dbReference>
<comment type="function">
    <text evidence="7">Part of the tripartite ATP-independent periplasmic (TRAP) transport system.</text>
</comment>
<keyword evidence="4 7" id="KW-0812">Transmembrane</keyword>
<proteinExistence type="inferred from homology"/>
<dbReference type="RefSeq" id="WP_188850528.1">
    <property type="nucleotide sequence ID" value="NZ_BMJJ01000004.1"/>
</dbReference>
<dbReference type="PANTHER" id="PTHR33362:SF2">
    <property type="entry name" value="TRAP TRANSPORTER LARGE PERMEASE PROTEIN"/>
    <property type="match status" value="1"/>
</dbReference>
<dbReference type="InterPro" id="IPR010656">
    <property type="entry name" value="DctM"/>
</dbReference>
<dbReference type="Pfam" id="PF06808">
    <property type="entry name" value="DctM"/>
    <property type="match status" value="1"/>
</dbReference>
<comment type="subcellular location">
    <subcellularLocation>
        <location evidence="1 7">Cell inner membrane</location>
        <topology evidence="1 7">Multi-pass membrane protein</topology>
    </subcellularLocation>
</comment>
<feature type="transmembrane region" description="Helical" evidence="7">
    <location>
        <begin position="267"/>
        <end position="291"/>
    </location>
</feature>
<feature type="transmembrane region" description="Helical" evidence="7">
    <location>
        <begin position="357"/>
        <end position="383"/>
    </location>
</feature>
<comment type="subunit">
    <text evidence="7">The complex comprises the extracytoplasmic solute receptor protein and the two transmembrane proteins.</text>
</comment>
<dbReference type="GO" id="GO:0005886">
    <property type="term" value="C:plasma membrane"/>
    <property type="evidence" value="ECO:0007669"/>
    <property type="project" value="UniProtKB-SubCell"/>
</dbReference>
<dbReference type="GO" id="GO:0022857">
    <property type="term" value="F:transmembrane transporter activity"/>
    <property type="evidence" value="ECO:0007669"/>
    <property type="project" value="UniProtKB-UniRule"/>
</dbReference>
<accession>A0A916XWK2</accession>
<dbReference type="InterPro" id="IPR004681">
    <property type="entry name" value="TRAP_DctM"/>
</dbReference>
<dbReference type="PANTHER" id="PTHR33362">
    <property type="entry name" value="SIALIC ACID TRAP TRANSPORTER PERMEASE PROTEIN SIAT-RELATED"/>
    <property type="match status" value="1"/>
</dbReference>
<feature type="domain" description="TRAP C4-dicarboxylate transport system permease DctM subunit" evidence="8">
    <location>
        <begin position="8"/>
        <end position="415"/>
    </location>
</feature>
<name>A0A916XWK2_9HYPH</name>
<evidence type="ECO:0000259" key="8">
    <source>
        <dbReference type="Pfam" id="PF06808"/>
    </source>
</evidence>
<keyword evidence="10" id="KW-1185">Reference proteome</keyword>
<feature type="transmembrane region" description="Helical" evidence="7">
    <location>
        <begin position="395"/>
        <end position="416"/>
    </location>
</feature>
<comment type="caution">
    <text evidence="9">The sequence shown here is derived from an EMBL/GenBank/DDBJ whole genome shotgun (WGS) entry which is preliminary data.</text>
</comment>
<keyword evidence="3 7" id="KW-0997">Cell inner membrane</keyword>
<evidence type="ECO:0000256" key="4">
    <source>
        <dbReference type="ARBA" id="ARBA00022692"/>
    </source>
</evidence>
<evidence type="ECO:0000313" key="9">
    <source>
        <dbReference type="EMBL" id="GGD17826.1"/>
    </source>
</evidence>
<keyword evidence="7" id="KW-0813">Transport</keyword>
<dbReference type="PIRSF" id="PIRSF006066">
    <property type="entry name" value="HI0050"/>
    <property type="match status" value="1"/>
</dbReference>
<evidence type="ECO:0000256" key="2">
    <source>
        <dbReference type="ARBA" id="ARBA00022475"/>
    </source>
</evidence>
<feature type="transmembrane region" description="Helical" evidence="7">
    <location>
        <begin position="239"/>
        <end position="255"/>
    </location>
</feature>
<dbReference type="AlphaFoldDB" id="A0A916XWK2"/>
<feature type="transmembrane region" description="Helical" evidence="7">
    <location>
        <begin position="208"/>
        <end position="233"/>
    </location>
</feature>
<dbReference type="EMBL" id="BMJJ01000004">
    <property type="protein sequence ID" value="GGD17826.1"/>
    <property type="molecule type" value="Genomic_DNA"/>
</dbReference>
<keyword evidence="2" id="KW-1003">Cell membrane</keyword>
<sequence>MPLVVLSMSFVLFLLLAVPVAFAIAMAILSYLVYDGRFAADILIQRSIAGVNSFPMLALPLFILVGYLMELGSTPRLMRFANSFLRPLPGGLAVANVGASAFFGAVSGSGVATIAAVGGVMGPEMVRNGYSKGYATAVMAASGGLGILIPPSVPLIIFGLIGGVSIGALFLASLVPGILVAVLLSATAMIVARQEGYGGGGTLDFREIAVSFTSAIPPLLLPVVILGGILGGYFTSTEAAAVGAVYALLLAGLLYREVTVAKMQDILVRTVLTSSVILIIIATSSALAWVITINQVPSMVAAWMQGITDSPVVSILLIQAFFLILGVFMETMAIIIITTPIFLPVAIALGFDPLVYGVVLIMNLIVGSMTPPLAVGIYTAARVIGAKPVEANRYLVRFIIPLLLASLIVLFVPSIATTLPRALGL</sequence>
<feature type="transmembrane region" description="Helical" evidence="7">
    <location>
        <begin position="46"/>
        <end position="68"/>
    </location>
</feature>
<feature type="transmembrane region" description="Helical" evidence="7">
    <location>
        <begin position="311"/>
        <end position="328"/>
    </location>
</feature>
<evidence type="ECO:0000313" key="10">
    <source>
        <dbReference type="Proteomes" id="UP000613160"/>
    </source>
</evidence>